<feature type="transmembrane region" description="Helical" evidence="1">
    <location>
        <begin position="98"/>
        <end position="114"/>
    </location>
</feature>
<feature type="transmembrane region" description="Helical" evidence="1">
    <location>
        <begin position="7"/>
        <end position="31"/>
    </location>
</feature>
<evidence type="ECO:0000256" key="1">
    <source>
        <dbReference type="SAM" id="Phobius"/>
    </source>
</evidence>
<keyword evidence="1" id="KW-0472">Membrane</keyword>
<comment type="caution">
    <text evidence="2">The sequence shown here is derived from an EMBL/GenBank/DDBJ whole genome shotgun (WGS) entry which is preliminary data.</text>
</comment>
<keyword evidence="1" id="KW-1133">Transmembrane helix</keyword>
<keyword evidence="1" id="KW-0812">Transmembrane</keyword>
<protein>
    <recommendedName>
        <fullName evidence="4">DoxX-like protein</fullName>
    </recommendedName>
</protein>
<proteinExistence type="predicted"/>
<dbReference type="RefSeq" id="WP_109745508.1">
    <property type="nucleotide sequence ID" value="NZ_QGGO01000046.1"/>
</dbReference>
<feature type="transmembrane region" description="Helical" evidence="1">
    <location>
        <begin position="51"/>
        <end position="69"/>
    </location>
</feature>
<evidence type="ECO:0000313" key="2">
    <source>
        <dbReference type="EMBL" id="PWK16735.1"/>
    </source>
</evidence>
<name>A0A316DFM9_9BACT</name>
<dbReference type="Proteomes" id="UP000245489">
    <property type="component" value="Unassembled WGS sequence"/>
</dbReference>
<reference evidence="2 3" key="1">
    <citation type="submission" date="2018-05" db="EMBL/GenBank/DDBJ databases">
        <title>Genomic Encyclopedia of Archaeal and Bacterial Type Strains, Phase II (KMG-II): from individual species to whole genera.</title>
        <authorList>
            <person name="Goeker M."/>
        </authorList>
    </citation>
    <scope>NUCLEOTIDE SEQUENCE [LARGE SCALE GENOMIC DNA]</scope>
    <source>
        <strain evidence="2 3">DSM 22214</strain>
    </source>
</reference>
<keyword evidence="3" id="KW-1185">Reference proteome</keyword>
<sequence length="124" mass="13807">MNIVKQIPAYLLAVAFLVFGLNFFLHFFPIPSPENPDSDSAKYMALMMNSGYMKFVKVLEVIGAVLLFIPRTRAIGLCIIVPIVVNIFAFHAFIDGKATDAIIWVVLSVLAIYFDKDKFSGMLA</sequence>
<organism evidence="2 3">
    <name type="scientific">Arcicella aurantiaca</name>
    <dbReference type="NCBI Taxonomy" id="591202"/>
    <lineage>
        <taxon>Bacteria</taxon>
        <taxon>Pseudomonadati</taxon>
        <taxon>Bacteroidota</taxon>
        <taxon>Cytophagia</taxon>
        <taxon>Cytophagales</taxon>
        <taxon>Flectobacillaceae</taxon>
        <taxon>Arcicella</taxon>
    </lineage>
</organism>
<accession>A0A316DFM9</accession>
<dbReference type="EMBL" id="QGGO01000046">
    <property type="protein sequence ID" value="PWK16735.1"/>
    <property type="molecule type" value="Genomic_DNA"/>
</dbReference>
<evidence type="ECO:0000313" key="3">
    <source>
        <dbReference type="Proteomes" id="UP000245489"/>
    </source>
</evidence>
<gene>
    <name evidence="2" type="ORF">LV89_04804</name>
</gene>
<dbReference type="OrthoDB" id="8161897at2"/>
<evidence type="ECO:0008006" key="4">
    <source>
        <dbReference type="Google" id="ProtNLM"/>
    </source>
</evidence>
<dbReference type="AlphaFoldDB" id="A0A316DFM9"/>
<feature type="transmembrane region" description="Helical" evidence="1">
    <location>
        <begin position="74"/>
        <end position="92"/>
    </location>
</feature>